<dbReference type="InterPro" id="IPR039777">
    <property type="entry name" value="IFRD"/>
</dbReference>
<dbReference type="OrthoDB" id="18978at2759"/>
<feature type="region of interest" description="Disordered" evidence="2">
    <location>
        <begin position="1"/>
        <end position="85"/>
    </location>
</feature>
<evidence type="ECO:0000256" key="1">
    <source>
        <dbReference type="ARBA" id="ARBA00008828"/>
    </source>
</evidence>
<feature type="region of interest" description="Disordered" evidence="2">
    <location>
        <begin position="425"/>
        <end position="483"/>
    </location>
</feature>
<dbReference type="EMBL" id="KZ987824">
    <property type="protein sequence ID" value="RKP14516.1"/>
    <property type="molecule type" value="Genomic_DNA"/>
</dbReference>
<dbReference type="SUPFAM" id="SSF48371">
    <property type="entry name" value="ARM repeat"/>
    <property type="match status" value="1"/>
</dbReference>
<feature type="domain" description="Interferon-related developmental regulator N-terminal" evidence="3">
    <location>
        <begin position="84"/>
        <end position="359"/>
    </location>
</feature>
<feature type="compositionally biased region" description="Acidic residues" evidence="2">
    <location>
        <begin position="48"/>
        <end position="72"/>
    </location>
</feature>
<evidence type="ECO:0000313" key="4">
    <source>
        <dbReference type="EMBL" id="RKP14516.1"/>
    </source>
</evidence>
<dbReference type="InterPro" id="IPR016024">
    <property type="entry name" value="ARM-type_fold"/>
</dbReference>
<dbReference type="PANTHER" id="PTHR12354">
    <property type="entry name" value="INTERFERON-RELATED DEVELOPMENTAL REGULATOR"/>
    <property type="match status" value="1"/>
</dbReference>
<dbReference type="InterPro" id="IPR011989">
    <property type="entry name" value="ARM-like"/>
</dbReference>
<proteinExistence type="inferred from homology"/>
<keyword evidence="5" id="KW-1185">Reference proteome</keyword>
<evidence type="ECO:0000256" key="2">
    <source>
        <dbReference type="SAM" id="MobiDB-lite"/>
    </source>
</evidence>
<dbReference type="InterPro" id="IPR007701">
    <property type="entry name" value="Interferon-rel_develop_reg_N"/>
</dbReference>
<protein>
    <submittedName>
        <fullName evidence="4">Interferon-related developmental regulator-domain-containing protein</fullName>
    </submittedName>
</protein>
<gene>
    <name evidence="4" type="ORF">BJ684DRAFT_19079</name>
</gene>
<sequence length="483" mass="52688">MNRVKAFQKEARKASSTRSSKHSSAPLSRPHSRHSSAASSRNHTVSASEEDDFPDGESWPEEGESSEEDDEGFSPGSGGPALLDGTNWEERLNQALEDLGEKRTTVREEALSQLTTVLCRRYTASVLESQQETVVDSLKRCIQKGKTQKEGVEAAKALSVVYITLGPDLGMYDDLSLPLKYQISHAKRPGLQRALITALSMMCYVAGEGSVETQDLLGFLMGLAQGGSRALDPSVLTTILTSWGFLLTSLEGEGGSLRDVSWVEGSLEAHRAWLEHPSTEVRIAAGENIALILEMATMIEEEDEEGDEAGVERWARGLDVIQDILPILHTLTRESAKHRSKKERSMQKSAFREVLEMVEEGQAPTDRTITFHGTVYPVDTWIKGKRLQVFRSALGEGLTVHVGENELLLDMLGLAGQGEGSLPLGNVSGISGDDGNGREGQHQRVIHAPGSEVSKARSRNRRKDRHIRGAKLGLGDVDGEDAE</sequence>
<dbReference type="Gene3D" id="1.25.10.10">
    <property type="entry name" value="Leucine-rich Repeat Variant"/>
    <property type="match status" value="1"/>
</dbReference>
<dbReference type="AlphaFoldDB" id="A0A4P9Y625"/>
<dbReference type="Proteomes" id="UP000267251">
    <property type="component" value="Unassembled WGS sequence"/>
</dbReference>
<dbReference type="Pfam" id="PF05004">
    <property type="entry name" value="IFRD"/>
    <property type="match status" value="1"/>
</dbReference>
<feature type="compositionally biased region" description="Low complexity" evidence="2">
    <location>
        <begin position="14"/>
        <end position="41"/>
    </location>
</feature>
<comment type="similarity">
    <text evidence="1">Belongs to the IFRD family.</text>
</comment>
<organism evidence="4 5">
    <name type="scientific">Piptocephalis cylindrospora</name>
    <dbReference type="NCBI Taxonomy" id="1907219"/>
    <lineage>
        <taxon>Eukaryota</taxon>
        <taxon>Fungi</taxon>
        <taxon>Fungi incertae sedis</taxon>
        <taxon>Zoopagomycota</taxon>
        <taxon>Zoopagomycotina</taxon>
        <taxon>Zoopagomycetes</taxon>
        <taxon>Zoopagales</taxon>
        <taxon>Piptocephalidaceae</taxon>
        <taxon>Piptocephalis</taxon>
    </lineage>
</organism>
<dbReference type="PANTHER" id="PTHR12354:SF1">
    <property type="entry name" value="INTERFERON-RELATED DEVELOPMENTAL REGULATOR 1"/>
    <property type="match status" value="1"/>
</dbReference>
<reference evidence="5" key="1">
    <citation type="journal article" date="2018" name="Nat. Microbiol.">
        <title>Leveraging single-cell genomics to expand the fungal tree of life.</title>
        <authorList>
            <person name="Ahrendt S.R."/>
            <person name="Quandt C.A."/>
            <person name="Ciobanu D."/>
            <person name="Clum A."/>
            <person name="Salamov A."/>
            <person name="Andreopoulos B."/>
            <person name="Cheng J.F."/>
            <person name="Woyke T."/>
            <person name="Pelin A."/>
            <person name="Henrissat B."/>
            <person name="Reynolds N.K."/>
            <person name="Benny G.L."/>
            <person name="Smith M.E."/>
            <person name="James T.Y."/>
            <person name="Grigoriev I.V."/>
        </authorList>
    </citation>
    <scope>NUCLEOTIDE SEQUENCE [LARGE SCALE GENOMIC DNA]</scope>
</reference>
<name>A0A4P9Y625_9FUNG</name>
<accession>A0A4P9Y625</accession>
<feature type="compositionally biased region" description="Basic residues" evidence="2">
    <location>
        <begin position="456"/>
        <end position="469"/>
    </location>
</feature>
<evidence type="ECO:0000313" key="5">
    <source>
        <dbReference type="Proteomes" id="UP000267251"/>
    </source>
</evidence>
<evidence type="ECO:0000259" key="3">
    <source>
        <dbReference type="Pfam" id="PF05004"/>
    </source>
</evidence>